<evidence type="ECO:0000256" key="3">
    <source>
        <dbReference type="SAM" id="Phobius"/>
    </source>
</evidence>
<keyword evidence="1" id="KW-0732">Signal</keyword>
<keyword evidence="3" id="KW-0812">Transmembrane</keyword>
<sequence length="213" mass="22825">MDQLSPTVYRTKSWQNRRRAVTVLGGVGLVLVGYLLGRWQDTPADPVITPQAAVTGTPSAQAPGPQPTEAATSAAPEASAIDYPVLQAESATELAGVETEGVQDEGGGDYVGWINRDDHLRFDNLEFGTVPATRLNLRLASDSGINGRIQVRLDSRDAPVIGELSVTGTGGWQNWRTGTAVLQPVTGVHTVFLTFTANDGGDFVNLNWLRFEH</sequence>
<gene>
    <name evidence="5" type="ORF">CLV67_10626</name>
</gene>
<comment type="caution">
    <text evidence="5">The sequence shown here is derived from an EMBL/GenBank/DDBJ whole genome shotgun (WGS) entry which is preliminary data.</text>
</comment>
<feature type="domain" description="CBM6" evidence="4">
    <location>
        <begin position="84"/>
        <end position="212"/>
    </location>
</feature>
<evidence type="ECO:0000256" key="1">
    <source>
        <dbReference type="ARBA" id="ARBA00022729"/>
    </source>
</evidence>
<proteinExistence type="predicted"/>
<dbReference type="RefSeq" id="WP_106319201.1">
    <property type="nucleotide sequence ID" value="NZ_BOMO01000171.1"/>
</dbReference>
<dbReference type="PROSITE" id="PS51175">
    <property type="entry name" value="CBM6"/>
    <property type="match status" value="1"/>
</dbReference>
<dbReference type="SMART" id="SM00606">
    <property type="entry name" value="CBD_IV"/>
    <property type="match status" value="1"/>
</dbReference>
<dbReference type="EMBL" id="PVMZ01000006">
    <property type="protein sequence ID" value="PRX21252.1"/>
    <property type="molecule type" value="Genomic_DNA"/>
</dbReference>
<dbReference type="InterPro" id="IPR008979">
    <property type="entry name" value="Galactose-bd-like_sf"/>
</dbReference>
<evidence type="ECO:0000259" key="4">
    <source>
        <dbReference type="PROSITE" id="PS51175"/>
    </source>
</evidence>
<dbReference type="AlphaFoldDB" id="A0A2T0KD70"/>
<evidence type="ECO:0000313" key="5">
    <source>
        <dbReference type="EMBL" id="PRX21252.1"/>
    </source>
</evidence>
<dbReference type="Pfam" id="PF03422">
    <property type="entry name" value="CBM_6"/>
    <property type="match status" value="1"/>
</dbReference>
<dbReference type="CDD" id="cd04084">
    <property type="entry name" value="CBM6_xylanase-like"/>
    <property type="match status" value="1"/>
</dbReference>
<organism evidence="5 6">
    <name type="scientific">Actinoplanes italicus</name>
    <dbReference type="NCBI Taxonomy" id="113567"/>
    <lineage>
        <taxon>Bacteria</taxon>
        <taxon>Bacillati</taxon>
        <taxon>Actinomycetota</taxon>
        <taxon>Actinomycetes</taxon>
        <taxon>Micromonosporales</taxon>
        <taxon>Micromonosporaceae</taxon>
        <taxon>Actinoplanes</taxon>
    </lineage>
</organism>
<dbReference type="GO" id="GO:0030246">
    <property type="term" value="F:carbohydrate binding"/>
    <property type="evidence" value="ECO:0007669"/>
    <property type="project" value="InterPro"/>
</dbReference>
<dbReference type="InterPro" id="IPR005084">
    <property type="entry name" value="CBM6"/>
</dbReference>
<feature type="compositionally biased region" description="Low complexity" evidence="2">
    <location>
        <begin position="67"/>
        <end position="76"/>
    </location>
</feature>
<accession>A0A2T0KD70</accession>
<dbReference type="SUPFAM" id="SSF49785">
    <property type="entry name" value="Galactose-binding domain-like"/>
    <property type="match status" value="1"/>
</dbReference>
<dbReference type="InterPro" id="IPR006584">
    <property type="entry name" value="Cellulose-bd_IV"/>
</dbReference>
<feature type="transmembrane region" description="Helical" evidence="3">
    <location>
        <begin position="20"/>
        <end position="37"/>
    </location>
</feature>
<evidence type="ECO:0000256" key="2">
    <source>
        <dbReference type="SAM" id="MobiDB-lite"/>
    </source>
</evidence>
<dbReference type="Proteomes" id="UP000239415">
    <property type="component" value="Unassembled WGS sequence"/>
</dbReference>
<dbReference type="Gene3D" id="2.60.120.260">
    <property type="entry name" value="Galactose-binding domain-like"/>
    <property type="match status" value="1"/>
</dbReference>
<keyword evidence="6" id="KW-1185">Reference proteome</keyword>
<reference evidence="5 6" key="1">
    <citation type="submission" date="2018-03" db="EMBL/GenBank/DDBJ databases">
        <title>Genomic Encyclopedia of Archaeal and Bacterial Type Strains, Phase II (KMG-II): from individual species to whole genera.</title>
        <authorList>
            <person name="Goeker M."/>
        </authorList>
    </citation>
    <scope>NUCLEOTIDE SEQUENCE [LARGE SCALE GENOMIC DNA]</scope>
    <source>
        <strain evidence="5 6">DSM 43146</strain>
    </source>
</reference>
<evidence type="ECO:0000313" key="6">
    <source>
        <dbReference type="Proteomes" id="UP000239415"/>
    </source>
</evidence>
<feature type="region of interest" description="Disordered" evidence="2">
    <location>
        <begin position="48"/>
        <end position="76"/>
    </location>
</feature>
<dbReference type="OrthoDB" id="5513218at2"/>
<keyword evidence="3" id="KW-1133">Transmembrane helix</keyword>
<name>A0A2T0KD70_9ACTN</name>
<protein>
    <submittedName>
        <fullName evidence="5">Carbohydrate binding protein with CBM6 domain</fullName>
    </submittedName>
</protein>
<keyword evidence="3" id="KW-0472">Membrane</keyword>